<dbReference type="EMBL" id="FOLD01000019">
    <property type="protein sequence ID" value="SFD21704.1"/>
    <property type="molecule type" value="Genomic_DNA"/>
</dbReference>
<dbReference type="InterPro" id="IPR025091">
    <property type="entry name" value="DUF4019"/>
</dbReference>
<dbReference type="RefSeq" id="WP_177207781.1">
    <property type="nucleotide sequence ID" value="NZ_FOLD01000019.1"/>
</dbReference>
<feature type="signal peptide" evidence="1">
    <location>
        <begin position="1"/>
        <end position="20"/>
    </location>
</feature>
<reference evidence="3" key="1">
    <citation type="submission" date="2016-10" db="EMBL/GenBank/DDBJ databases">
        <authorList>
            <person name="Varghese N."/>
            <person name="Submissions S."/>
        </authorList>
    </citation>
    <scope>NUCLEOTIDE SEQUENCE [LARGE SCALE GENOMIC DNA]</scope>
    <source>
        <strain evidence="3">CGMCC 1.12041</strain>
    </source>
</reference>
<evidence type="ECO:0000256" key="1">
    <source>
        <dbReference type="SAM" id="SignalP"/>
    </source>
</evidence>
<dbReference type="STRING" id="1164594.SAMN05216204_11946"/>
<keyword evidence="3" id="KW-1185">Reference proteome</keyword>
<evidence type="ECO:0008006" key="4">
    <source>
        <dbReference type="Google" id="ProtNLM"/>
    </source>
</evidence>
<proteinExistence type="predicted"/>
<protein>
    <recommendedName>
        <fullName evidence="4">DUF4019 domain-containing protein</fullName>
    </recommendedName>
</protein>
<feature type="chain" id="PRO_5011692781" description="DUF4019 domain-containing protein" evidence="1">
    <location>
        <begin position="21"/>
        <end position="151"/>
    </location>
</feature>
<dbReference type="Proteomes" id="UP000198639">
    <property type="component" value="Unassembled WGS sequence"/>
</dbReference>
<sequence>MRFAAAALLSLAVVVPPAGAQDAAVAPAADAQASNQAATQAATWAATSWLALADDANYAESWAQGAAAFRGAVTQAQWEQALRAARTPFGAVKSRKLASAQYTRAIPGAPAGEYVLIQYQTDFANKAGAIETVVPMREADGSWKVSGYAVR</sequence>
<dbReference type="AlphaFoldDB" id="A0A1I1QHS7"/>
<name>A0A1I1QHS7_9BURK</name>
<keyword evidence="1" id="KW-0732">Signal</keyword>
<accession>A0A1I1QHS7</accession>
<evidence type="ECO:0000313" key="3">
    <source>
        <dbReference type="Proteomes" id="UP000198639"/>
    </source>
</evidence>
<organism evidence="2 3">
    <name type="scientific">Massilia yuzhufengensis</name>
    <dbReference type="NCBI Taxonomy" id="1164594"/>
    <lineage>
        <taxon>Bacteria</taxon>
        <taxon>Pseudomonadati</taxon>
        <taxon>Pseudomonadota</taxon>
        <taxon>Betaproteobacteria</taxon>
        <taxon>Burkholderiales</taxon>
        <taxon>Oxalobacteraceae</taxon>
        <taxon>Telluria group</taxon>
        <taxon>Massilia</taxon>
    </lineage>
</organism>
<gene>
    <name evidence="2" type="ORF">SAMN05216204_11946</name>
</gene>
<evidence type="ECO:0000313" key="2">
    <source>
        <dbReference type="EMBL" id="SFD21704.1"/>
    </source>
</evidence>
<dbReference type="Pfam" id="PF13211">
    <property type="entry name" value="DUF4019"/>
    <property type="match status" value="1"/>
</dbReference>